<organism evidence="2 3">
    <name type="scientific">Carboxydothermus islandicus</name>
    <dbReference type="NCBI Taxonomy" id="661089"/>
    <lineage>
        <taxon>Bacteria</taxon>
        <taxon>Bacillati</taxon>
        <taxon>Bacillota</taxon>
        <taxon>Clostridia</taxon>
        <taxon>Thermoanaerobacterales</taxon>
        <taxon>Thermoanaerobacteraceae</taxon>
        <taxon>Carboxydothermus</taxon>
    </lineage>
</organism>
<reference evidence="3" key="1">
    <citation type="submission" date="2016-12" db="EMBL/GenBank/DDBJ databases">
        <title>Draft Genome Sequences od Carboxydothermus pertinax and islandicus, Hydrogenogenic Carboxydotrophic Bacteria.</title>
        <authorList>
            <person name="Fukuyama Y."/>
            <person name="Ohmae K."/>
            <person name="Yoneda Y."/>
            <person name="Yoshida T."/>
            <person name="Sako Y."/>
        </authorList>
    </citation>
    <scope>NUCLEOTIDE SEQUENCE [LARGE SCALE GENOMIC DNA]</scope>
    <source>
        <strain evidence="3">SET</strain>
    </source>
</reference>
<dbReference type="Pfam" id="PF06902">
    <property type="entry name" value="Fer4_19"/>
    <property type="match status" value="1"/>
</dbReference>
<feature type="domain" description="Divergent 4Fe-4S mono-cluster" evidence="1">
    <location>
        <begin position="5"/>
        <end position="65"/>
    </location>
</feature>
<dbReference type="Proteomes" id="UP000187338">
    <property type="component" value="Unassembled WGS sequence"/>
</dbReference>
<dbReference type="RefSeq" id="WP_201787775.1">
    <property type="nucleotide sequence ID" value="NZ_BDJL01000038.1"/>
</dbReference>
<dbReference type="AlphaFoldDB" id="A0A1L8D2M9"/>
<dbReference type="Gene3D" id="3.30.70.20">
    <property type="match status" value="1"/>
</dbReference>
<dbReference type="SUPFAM" id="SSF54862">
    <property type="entry name" value="4Fe-4S ferredoxins"/>
    <property type="match status" value="1"/>
</dbReference>
<dbReference type="InterPro" id="IPR010693">
    <property type="entry name" value="Divergent_4Fe-4S_mono-cluster"/>
</dbReference>
<evidence type="ECO:0000313" key="3">
    <source>
        <dbReference type="Proteomes" id="UP000187338"/>
    </source>
</evidence>
<gene>
    <name evidence="2" type="ORF">ciss_12870</name>
</gene>
<comment type="caution">
    <text evidence="2">The sequence shown here is derived from an EMBL/GenBank/DDBJ whole genome shotgun (WGS) entry which is preliminary data.</text>
</comment>
<proteinExistence type="predicted"/>
<sequence>MKRVYKNEEIIVYWDSELCIHSGNCVRALPEVFKPRERPWVKIDAASAEEIARAIDLCPSGALKYEWVKK</sequence>
<evidence type="ECO:0000313" key="2">
    <source>
        <dbReference type="EMBL" id="GAV25354.1"/>
    </source>
</evidence>
<name>A0A1L8D2M9_9THEO</name>
<dbReference type="EMBL" id="BDJL01000038">
    <property type="protein sequence ID" value="GAV25354.1"/>
    <property type="molecule type" value="Genomic_DNA"/>
</dbReference>
<protein>
    <submittedName>
        <fullName evidence="2">Divergent 4Fe-4S mono-cluster</fullName>
    </submittedName>
</protein>
<dbReference type="STRING" id="661089.ciss_12870"/>
<accession>A0A1L8D2M9</accession>
<evidence type="ECO:0000259" key="1">
    <source>
        <dbReference type="Pfam" id="PF06902"/>
    </source>
</evidence>
<keyword evidence="3" id="KW-1185">Reference proteome</keyword>